<dbReference type="Proteomes" id="UP000008141">
    <property type="component" value="Unassembled WGS sequence"/>
</dbReference>
<dbReference type="SUPFAM" id="SSF55486">
    <property type="entry name" value="Metalloproteases ('zincins'), catalytic domain"/>
    <property type="match status" value="1"/>
</dbReference>
<keyword evidence="3" id="KW-1185">Reference proteome</keyword>
<evidence type="ECO:0000313" key="3">
    <source>
        <dbReference type="Proteomes" id="UP000008141"/>
    </source>
</evidence>
<gene>
    <name evidence="2" type="ORF">CHLNCDRAFT_138290</name>
</gene>
<feature type="domain" description="Peptidase M11 gametolysin" evidence="1">
    <location>
        <begin position="164"/>
        <end position="416"/>
    </location>
</feature>
<dbReference type="KEGG" id="cvr:CHLNCDRAFT_138290"/>
<dbReference type="Pfam" id="PF05548">
    <property type="entry name" value="Peptidase_M11"/>
    <property type="match status" value="1"/>
</dbReference>
<name>E1ZMQ5_CHLVA</name>
<evidence type="ECO:0000313" key="2">
    <source>
        <dbReference type="EMBL" id="EFN52841.1"/>
    </source>
</evidence>
<accession>E1ZMQ5</accession>
<dbReference type="InParanoid" id="E1ZMQ5"/>
<dbReference type="GeneID" id="17352203"/>
<dbReference type="EMBL" id="GL433854">
    <property type="protein sequence ID" value="EFN52841.1"/>
    <property type="molecule type" value="Genomic_DNA"/>
</dbReference>
<reference evidence="2 3" key="1">
    <citation type="journal article" date="2010" name="Plant Cell">
        <title>The Chlorella variabilis NC64A genome reveals adaptation to photosymbiosis, coevolution with viruses, and cryptic sex.</title>
        <authorList>
            <person name="Blanc G."/>
            <person name="Duncan G."/>
            <person name="Agarkova I."/>
            <person name="Borodovsky M."/>
            <person name="Gurnon J."/>
            <person name="Kuo A."/>
            <person name="Lindquist E."/>
            <person name="Lucas S."/>
            <person name="Pangilinan J."/>
            <person name="Polle J."/>
            <person name="Salamov A."/>
            <person name="Terry A."/>
            <person name="Yamada T."/>
            <person name="Dunigan D.D."/>
            <person name="Grigoriev I.V."/>
            <person name="Claverie J.M."/>
            <person name="Van Etten J.L."/>
        </authorList>
    </citation>
    <scope>NUCLEOTIDE SEQUENCE [LARGE SCALE GENOMIC DNA]</scope>
    <source>
        <strain evidence="2 3">NC64A</strain>
    </source>
</reference>
<evidence type="ECO:0000259" key="1">
    <source>
        <dbReference type="Pfam" id="PF05548"/>
    </source>
</evidence>
<dbReference type="InterPro" id="IPR008752">
    <property type="entry name" value="Peptidase_M11"/>
</dbReference>
<proteinExistence type="predicted"/>
<sequence length="505" mass="53838">MAAAQAKRFSWRMITTQEPHLASEALLLHTDAGERVHVVREEEHNAFHGMRTGMRLNVTGLWLSRGPGGVRAAGASSLPHALSSFCFYGSSLDIVSQGPVGKPKLEGGLVQVAAASGDGFVQSAAVLNSNPLIVKDVKTLIIPIVGVNAAGASCFNTALPKFNASHVRRAVFAEMNPRGPTVGGTFNRCSLGKSRLTTQNSLVADTVKLPCAGTTNDIPWSFSKCDFDDFNGWADAADAELAKRGVDLSKYFYKVYLIPPGSCPFVGLGYVGCDGSYPCRSWIGGDFWTTPEAITHELGHNLFLAHAGTWKPDGSFDEYGDQTGAMGYCCEPRCFNTPQSWQMGWLSVQHFDASNLRAGQTVETTLASQATSVLSGVRIKPTWLSGGEPIFMSLRTRAGGDALLSAAAANKVHIHTSPIEHSFDSQLTTWHAALAVNQSWENAAAGVVLRLKALKAGRAAVSICRKGPGGKETLETCSKGIDNDCNGKAGPKDPACWPLLKRLTG</sequence>
<dbReference type="AlphaFoldDB" id="E1ZMQ5"/>
<dbReference type="OrthoDB" id="535741at2759"/>
<organism evidence="3">
    <name type="scientific">Chlorella variabilis</name>
    <name type="common">Green alga</name>
    <dbReference type="NCBI Taxonomy" id="554065"/>
    <lineage>
        <taxon>Eukaryota</taxon>
        <taxon>Viridiplantae</taxon>
        <taxon>Chlorophyta</taxon>
        <taxon>core chlorophytes</taxon>
        <taxon>Trebouxiophyceae</taxon>
        <taxon>Chlorellales</taxon>
        <taxon>Chlorellaceae</taxon>
        <taxon>Chlorella clade</taxon>
        <taxon>Chlorella</taxon>
    </lineage>
</organism>
<protein>
    <recommendedName>
        <fullName evidence="1">Peptidase M11 gametolysin domain-containing protein</fullName>
    </recommendedName>
</protein>
<dbReference type="eggNOG" id="ENOG502SQF5">
    <property type="taxonomic scope" value="Eukaryota"/>
</dbReference>
<dbReference type="RefSeq" id="XP_005844943.1">
    <property type="nucleotide sequence ID" value="XM_005844881.1"/>
</dbReference>